<dbReference type="PANTHER" id="PTHR11351">
    <property type="entry name" value="ACYL-COA DESATURASE"/>
    <property type="match status" value="1"/>
</dbReference>
<evidence type="ECO:0000256" key="3">
    <source>
        <dbReference type="ARBA" id="ARBA00022516"/>
    </source>
</evidence>
<dbReference type="SMART" id="SM01117">
    <property type="entry name" value="Cyt-b5"/>
    <property type="match status" value="1"/>
</dbReference>
<keyword evidence="8 15" id="KW-1133">Transmembrane helix</keyword>
<dbReference type="Pfam" id="PF00487">
    <property type="entry name" value="FA_desaturase"/>
    <property type="match status" value="1"/>
</dbReference>
<dbReference type="InterPro" id="IPR015876">
    <property type="entry name" value="Acyl-CoA_DS"/>
</dbReference>
<accession>A0A8H4EKM2</accession>
<evidence type="ECO:0000256" key="9">
    <source>
        <dbReference type="ARBA" id="ARBA00023002"/>
    </source>
</evidence>
<sequence>MSTTQENPSPNVQPKLVKKEGSKDEDAWMANGIFVIVVHIISAISLITYTPAIKTIWLTLILFQLGTFGITIGYHRLWSHRTFTARLPFRIALGIMGTLAFQGSIKWWVLRHRLHHRFTDTDHDPYSAAKGFWFSHMGWIFTKPYYPRLKLIDASDLNADRVVVFQHNHYVILALFSGIVLPTCIAAIWGDALGGFLYAGVFGRALVWHSTFCINSFAHWAGDQLYSNEISARGNLLLAIMTNGEGYHNFHHEFPKDYRNGYNLSDYDPSKWVIWLFHNFTNQVTSVCRVPDNEVRKARSNMMLFEAQREREGCDWGVDPKTLPIMAYDEFQEKVKNEGKEWLIIDDFVLNVENFKTSHPGGSKLLENYYGKDSTKAFHGGLNNHTKAARTMMAMFRIAKIEKREPEL</sequence>
<keyword evidence="3 14" id="KW-0444">Lipid biosynthesis</keyword>
<dbReference type="GO" id="GO:0004768">
    <property type="term" value="F:stearoyl-CoA 9-desaturase activity"/>
    <property type="evidence" value="ECO:0007669"/>
    <property type="project" value="UniProtKB-UniRule"/>
</dbReference>
<dbReference type="Proteomes" id="UP000439903">
    <property type="component" value="Unassembled WGS sequence"/>
</dbReference>
<dbReference type="GO" id="GO:0005506">
    <property type="term" value="F:iron ion binding"/>
    <property type="evidence" value="ECO:0007669"/>
    <property type="project" value="TreeGrafter"/>
</dbReference>
<keyword evidence="14" id="KW-0249">Electron transport</keyword>
<feature type="transmembrane region" description="Helical" evidence="15">
    <location>
        <begin position="170"/>
        <end position="190"/>
    </location>
</feature>
<evidence type="ECO:0000256" key="1">
    <source>
        <dbReference type="ARBA" id="ARBA00004141"/>
    </source>
</evidence>
<organism evidence="17 18">
    <name type="scientific">Gigaspora margarita</name>
    <dbReference type="NCBI Taxonomy" id="4874"/>
    <lineage>
        <taxon>Eukaryota</taxon>
        <taxon>Fungi</taxon>
        <taxon>Fungi incertae sedis</taxon>
        <taxon>Mucoromycota</taxon>
        <taxon>Glomeromycotina</taxon>
        <taxon>Glomeromycetes</taxon>
        <taxon>Diversisporales</taxon>
        <taxon>Gigasporaceae</taxon>
        <taxon>Gigaspora</taxon>
    </lineage>
</organism>
<comment type="function">
    <text evidence="14">Stearoyl-CoA desaturase that utilizes O(2) and electrons from reduced cytochrome b5 to introduce the first double bond into saturated fatty acyl-CoA substrates.</text>
</comment>
<keyword evidence="9 14" id="KW-0560">Oxidoreductase</keyword>
<dbReference type="CDD" id="cd03505">
    <property type="entry name" value="Delta9-FADS-like"/>
    <property type="match status" value="1"/>
</dbReference>
<dbReference type="InterPro" id="IPR001199">
    <property type="entry name" value="Cyt_B5-like_heme/steroid-bd"/>
</dbReference>
<evidence type="ECO:0000256" key="13">
    <source>
        <dbReference type="ARBA" id="ARBA00023160"/>
    </source>
</evidence>
<feature type="transmembrane region" description="Helical" evidence="15">
    <location>
        <begin position="87"/>
        <end position="109"/>
    </location>
</feature>
<evidence type="ECO:0000256" key="15">
    <source>
        <dbReference type="SAM" id="Phobius"/>
    </source>
</evidence>
<evidence type="ECO:0000313" key="18">
    <source>
        <dbReference type="Proteomes" id="UP000439903"/>
    </source>
</evidence>
<evidence type="ECO:0000256" key="6">
    <source>
        <dbReference type="ARBA" id="ARBA00022723"/>
    </source>
</evidence>
<dbReference type="EMBL" id="WTPW01000503">
    <property type="protein sequence ID" value="KAF0504795.1"/>
    <property type="molecule type" value="Genomic_DNA"/>
</dbReference>
<name>A0A8H4EKM2_GIGMA</name>
<evidence type="ECO:0000313" key="17">
    <source>
        <dbReference type="EMBL" id="KAF0504795.1"/>
    </source>
</evidence>
<comment type="similarity">
    <text evidence="2 14">Belongs to the fatty acid desaturase type 1 family.</text>
</comment>
<comment type="catalytic activity">
    <reaction evidence="14">
        <text>octadecanoyl-CoA + 2 Fe(II)-[cytochrome b5] + O2 + 2 H(+) = (9Z)-octadecenoyl-CoA + 2 Fe(III)-[cytochrome b5] + 2 H2O</text>
        <dbReference type="Rhea" id="RHEA:19721"/>
        <dbReference type="Rhea" id="RHEA-COMP:10438"/>
        <dbReference type="Rhea" id="RHEA-COMP:10439"/>
        <dbReference type="ChEBI" id="CHEBI:15377"/>
        <dbReference type="ChEBI" id="CHEBI:15378"/>
        <dbReference type="ChEBI" id="CHEBI:15379"/>
        <dbReference type="ChEBI" id="CHEBI:29033"/>
        <dbReference type="ChEBI" id="CHEBI:29034"/>
        <dbReference type="ChEBI" id="CHEBI:57387"/>
        <dbReference type="ChEBI" id="CHEBI:57394"/>
        <dbReference type="EC" id="1.14.19.1"/>
    </reaction>
</comment>
<proteinExistence type="inferred from homology"/>
<dbReference type="InterPro" id="IPR018506">
    <property type="entry name" value="Cyt_B5_heme-BS"/>
</dbReference>
<feature type="domain" description="Cytochrome b5 heme-binding" evidence="16">
    <location>
        <begin position="323"/>
        <end position="402"/>
    </location>
</feature>
<gene>
    <name evidence="17" type="ORF">F8M41_019466</name>
</gene>
<comment type="caution">
    <text evidence="17">The sequence shown here is derived from an EMBL/GenBank/DDBJ whole genome shotgun (WGS) entry which is preliminary data.</text>
</comment>
<evidence type="ECO:0000256" key="10">
    <source>
        <dbReference type="ARBA" id="ARBA00023004"/>
    </source>
</evidence>
<evidence type="ECO:0000256" key="5">
    <source>
        <dbReference type="ARBA" id="ARBA00022692"/>
    </source>
</evidence>
<comment type="cofactor">
    <cofactor evidence="14">
        <name>Fe(2+)</name>
        <dbReference type="ChEBI" id="CHEBI:29033"/>
    </cofactor>
    <text evidence="14">Expected to bind 2 Fe(2+) ions per subunit.</text>
</comment>
<keyword evidence="7 14" id="KW-0276">Fatty acid metabolism</keyword>
<dbReference type="AlphaFoldDB" id="A0A8H4EKM2"/>
<dbReference type="PANTHER" id="PTHR11351:SF31">
    <property type="entry name" value="DESATURASE 1, ISOFORM A-RELATED"/>
    <property type="match status" value="1"/>
</dbReference>
<keyword evidence="5 15" id="KW-0812">Transmembrane</keyword>
<keyword evidence="11 14" id="KW-0443">Lipid metabolism</keyword>
<dbReference type="PRINTS" id="PR00075">
    <property type="entry name" value="FACDDSATRASE"/>
</dbReference>
<evidence type="ECO:0000256" key="7">
    <source>
        <dbReference type="ARBA" id="ARBA00022832"/>
    </source>
</evidence>
<evidence type="ECO:0000256" key="4">
    <source>
        <dbReference type="ARBA" id="ARBA00022617"/>
    </source>
</evidence>
<dbReference type="PROSITE" id="PS50255">
    <property type="entry name" value="CYTOCHROME_B5_2"/>
    <property type="match status" value="1"/>
</dbReference>
<evidence type="ECO:0000259" key="16">
    <source>
        <dbReference type="PROSITE" id="PS50255"/>
    </source>
</evidence>
<dbReference type="InterPro" id="IPR001522">
    <property type="entry name" value="FADS-1_CS"/>
</dbReference>
<evidence type="ECO:0000256" key="12">
    <source>
        <dbReference type="ARBA" id="ARBA00023136"/>
    </source>
</evidence>
<dbReference type="Gene3D" id="3.10.120.10">
    <property type="entry name" value="Cytochrome b5-like heme/steroid binding domain"/>
    <property type="match status" value="1"/>
</dbReference>
<dbReference type="InterPro" id="IPR009160">
    <property type="entry name" value="Acyl-CoA_deSatase_haem/ster-bd"/>
</dbReference>
<dbReference type="EC" id="1.14.19.1" evidence="14"/>
<feature type="transmembrane region" description="Helical" evidence="15">
    <location>
        <begin position="56"/>
        <end position="75"/>
    </location>
</feature>
<reference evidence="17 18" key="1">
    <citation type="journal article" date="2019" name="Environ. Microbiol.">
        <title>At the nexus of three kingdoms: the genome of the mycorrhizal fungus Gigaspora margarita provides insights into plant, endobacterial and fungal interactions.</title>
        <authorList>
            <person name="Venice F."/>
            <person name="Ghignone S."/>
            <person name="Salvioli di Fossalunga A."/>
            <person name="Amselem J."/>
            <person name="Novero M."/>
            <person name="Xianan X."/>
            <person name="Sedzielewska Toro K."/>
            <person name="Morin E."/>
            <person name="Lipzen A."/>
            <person name="Grigoriev I.V."/>
            <person name="Henrissat B."/>
            <person name="Martin F.M."/>
            <person name="Bonfante P."/>
        </authorList>
    </citation>
    <scope>NUCLEOTIDE SEQUENCE [LARGE SCALE GENOMIC DNA]</scope>
    <source>
        <strain evidence="17 18">BEG34</strain>
    </source>
</reference>
<keyword evidence="10 14" id="KW-0408">Iron</keyword>
<evidence type="ECO:0000256" key="14">
    <source>
        <dbReference type="PIRNR" id="PIRNR000345"/>
    </source>
</evidence>
<dbReference type="InterPro" id="IPR036400">
    <property type="entry name" value="Cyt_B5-like_heme/steroid_sf"/>
</dbReference>
<dbReference type="PROSITE" id="PS00191">
    <property type="entry name" value="CYTOCHROME_B5_1"/>
    <property type="match status" value="1"/>
</dbReference>
<keyword evidence="14" id="KW-0813">Transport</keyword>
<dbReference type="GO" id="GO:0006636">
    <property type="term" value="P:unsaturated fatty acid biosynthetic process"/>
    <property type="evidence" value="ECO:0007669"/>
    <property type="project" value="UniProtKB-UniRule"/>
</dbReference>
<dbReference type="PIRSF" id="PIRSF000345">
    <property type="entry name" value="OLE1"/>
    <property type="match status" value="1"/>
</dbReference>
<evidence type="ECO:0000256" key="11">
    <source>
        <dbReference type="ARBA" id="ARBA00023098"/>
    </source>
</evidence>
<comment type="subcellular location">
    <subcellularLocation>
        <location evidence="1">Membrane</location>
        <topology evidence="1">Multi-pass membrane protein</topology>
    </subcellularLocation>
</comment>
<dbReference type="GO" id="GO:0005789">
    <property type="term" value="C:endoplasmic reticulum membrane"/>
    <property type="evidence" value="ECO:0007669"/>
    <property type="project" value="TreeGrafter"/>
</dbReference>
<feature type="transmembrane region" description="Helical" evidence="15">
    <location>
        <begin position="28"/>
        <end position="49"/>
    </location>
</feature>
<dbReference type="InterPro" id="IPR005804">
    <property type="entry name" value="FA_desaturase_dom"/>
</dbReference>
<keyword evidence="6 14" id="KW-0479">Metal-binding</keyword>
<keyword evidence="13 14" id="KW-0275">Fatty acid biosynthesis</keyword>
<dbReference type="SUPFAM" id="SSF55856">
    <property type="entry name" value="Cytochrome b5-like heme/steroid binding domain"/>
    <property type="match status" value="1"/>
</dbReference>
<keyword evidence="4 14" id="KW-0349">Heme</keyword>
<dbReference type="Pfam" id="PF00173">
    <property type="entry name" value="Cyt-b5"/>
    <property type="match status" value="1"/>
</dbReference>
<dbReference type="GO" id="GO:0020037">
    <property type="term" value="F:heme binding"/>
    <property type="evidence" value="ECO:0007669"/>
    <property type="project" value="InterPro"/>
</dbReference>
<evidence type="ECO:0000256" key="2">
    <source>
        <dbReference type="ARBA" id="ARBA00009295"/>
    </source>
</evidence>
<keyword evidence="18" id="KW-1185">Reference proteome</keyword>
<evidence type="ECO:0000256" key="8">
    <source>
        <dbReference type="ARBA" id="ARBA00022989"/>
    </source>
</evidence>
<keyword evidence="12 15" id="KW-0472">Membrane</keyword>
<dbReference type="PROSITE" id="PS00476">
    <property type="entry name" value="FATTY_ACID_DESATUR_1"/>
    <property type="match status" value="1"/>
</dbReference>
<protein>
    <recommendedName>
        <fullName evidence="14">Acyl-CoA desaturase</fullName>
        <ecNumber evidence="14">1.14.19.1</ecNumber>
    </recommendedName>
</protein>
<dbReference type="OrthoDB" id="10260134at2759"/>